<accession>A0A9E7N4L2</accession>
<protein>
    <submittedName>
        <fullName evidence="2">Uncharacterized protein</fullName>
    </submittedName>
</protein>
<reference evidence="2" key="1">
    <citation type="submission" date="2022-05" db="EMBL/GenBank/DDBJ databases">
        <authorList>
            <person name="Friedrich I."/>
            <person name="Poehlein A."/>
            <person name="Schneider D."/>
            <person name="Hertel R."/>
            <person name="Daniel R."/>
        </authorList>
    </citation>
    <scope>NUCLEOTIDE SEQUENCE</scope>
</reference>
<evidence type="ECO:0000256" key="1">
    <source>
        <dbReference type="SAM" id="MobiDB-lite"/>
    </source>
</evidence>
<evidence type="ECO:0000313" key="2">
    <source>
        <dbReference type="EMBL" id="UTC29679.1"/>
    </source>
</evidence>
<gene>
    <name evidence="2" type="ORF">BAJUN_00490</name>
</gene>
<dbReference type="EMBL" id="ON529858">
    <property type="protein sequence ID" value="UTC29679.1"/>
    <property type="molecule type" value="Genomic_DNA"/>
</dbReference>
<sequence>MFVKTPTADGTIAHFLRFSYSVRSDSPTPPANLAGMGAYSPAPGAWDTRKTWTTATVTVQKDDETTTHFIHTYRHEEYIMTDTTLDGDLTAPTDALNDREPLTFSPDQPEPAPTLSAEQEAEAVETVRGADAVVDLDAEVADDSLDGYVLLAEVPAHLTHGGTILYDRVIKAALDGLDTAHIGTLKIIKSDETLKLVMAETGYVSAGEVAEDEVEGDSGLGLDAIFEHLFGGRLSPRQRAQQPQSFEDVLREMFGEAFPHGVGGEEPLIPGVFKPGQNLAEVREAVKVAVANDPDHTFGFHVHQGPLALFELLADVWSGDNHAQHAAIANGCAARLKGEDRERMCQTFDDLDAEAFLDAMVALENFTPPPSKAEVKSSAYVGVMSLGFNLLLKHLSPESQDAQTLMRAFGVPLAPEQFADVLAHFVNDGVVKEEDDEFRLSPRGQVLKGFQALMTRVGVEANDSGFTVIEVAAAAGLTETQTAKALKKLAAGNYVEQVEATGDGLDRWTTNV</sequence>
<evidence type="ECO:0000313" key="3">
    <source>
        <dbReference type="Proteomes" id="UP001057427"/>
    </source>
</evidence>
<organism evidence="2 3">
    <name type="scientific">Brevundimonas phage vB_BgoS-Bajun</name>
    <dbReference type="NCBI Taxonomy" id="2948594"/>
    <lineage>
        <taxon>Viruses</taxon>
        <taxon>Duplodnaviria</taxon>
        <taxon>Heunggongvirae</taxon>
        <taxon>Uroviricota</taxon>
        <taxon>Caudoviricetes</taxon>
        <taxon>Dolichocephalovirinae</taxon>
    </lineage>
</organism>
<dbReference type="Proteomes" id="UP001057427">
    <property type="component" value="Segment"/>
</dbReference>
<name>A0A9E7N4L2_9CAUD</name>
<proteinExistence type="predicted"/>
<feature type="region of interest" description="Disordered" evidence="1">
    <location>
        <begin position="89"/>
        <end position="117"/>
    </location>
</feature>
<keyword evidence="3" id="KW-1185">Reference proteome</keyword>